<keyword evidence="3" id="KW-1133">Transmembrane helix</keyword>
<feature type="coiled-coil region" evidence="2">
    <location>
        <begin position="39"/>
        <end position="66"/>
    </location>
</feature>
<dbReference type="PANTHER" id="PTHR47523">
    <property type="entry name" value="F21O3.11 PROTEIN"/>
    <property type="match status" value="1"/>
</dbReference>
<dbReference type="PANTHER" id="PTHR47523:SF1">
    <property type="entry name" value="F21O3.11 PROTEIN"/>
    <property type="match status" value="1"/>
</dbReference>
<evidence type="ECO:0000259" key="4">
    <source>
        <dbReference type="Pfam" id="PF01764"/>
    </source>
</evidence>
<reference evidence="5 6" key="1">
    <citation type="submission" date="2024-01" db="EMBL/GenBank/DDBJ databases">
        <title>The genomes of 5 underutilized Papilionoideae crops provide insights into root nodulation and disease resistanc.</title>
        <authorList>
            <person name="Yuan L."/>
        </authorList>
    </citation>
    <scope>NUCLEOTIDE SEQUENCE [LARGE SCALE GENOMIC DNA]</scope>
    <source>
        <strain evidence="5">ZHUSHIDOU_FW_LH</strain>
        <tissue evidence="5">Leaf</tissue>
    </source>
</reference>
<dbReference type="InterPro" id="IPR029058">
    <property type="entry name" value="AB_hydrolase_fold"/>
</dbReference>
<keyword evidence="3" id="KW-0472">Membrane</keyword>
<feature type="transmembrane region" description="Helical" evidence="3">
    <location>
        <begin position="989"/>
        <end position="1013"/>
    </location>
</feature>
<dbReference type="InterPro" id="IPR002921">
    <property type="entry name" value="Fungal_lipase-type"/>
</dbReference>
<organism evidence="5 6">
    <name type="scientific">Crotalaria pallida</name>
    <name type="common">Smooth rattlebox</name>
    <name type="synonym">Crotalaria striata</name>
    <dbReference type="NCBI Taxonomy" id="3830"/>
    <lineage>
        <taxon>Eukaryota</taxon>
        <taxon>Viridiplantae</taxon>
        <taxon>Streptophyta</taxon>
        <taxon>Embryophyta</taxon>
        <taxon>Tracheophyta</taxon>
        <taxon>Spermatophyta</taxon>
        <taxon>Magnoliopsida</taxon>
        <taxon>eudicotyledons</taxon>
        <taxon>Gunneridae</taxon>
        <taxon>Pentapetalae</taxon>
        <taxon>rosids</taxon>
        <taxon>fabids</taxon>
        <taxon>Fabales</taxon>
        <taxon>Fabaceae</taxon>
        <taxon>Papilionoideae</taxon>
        <taxon>50 kb inversion clade</taxon>
        <taxon>genistoids sensu lato</taxon>
        <taxon>core genistoids</taxon>
        <taxon>Crotalarieae</taxon>
        <taxon>Crotalaria</taxon>
    </lineage>
</organism>
<dbReference type="SUPFAM" id="SSF52540">
    <property type="entry name" value="P-loop containing nucleoside triphosphate hydrolases"/>
    <property type="match status" value="1"/>
</dbReference>
<keyword evidence="1" id="KW-0378">Hydrolase</keyword>
<dbReference type="Pfam" id="PF01764">
    <property type="entry name" value="Lipase_3"/>
    <property type="match status" value="1"/>
</dbReference>
<dbReference type="Proteomes" id="UP001372338">
    <property type="component" value="Unassembled WGS sequence"/>
</dbReference>
<protein>
    <recommendedName>
        <fullName evidence="4">Fungal lipase-type domain-containing protein</fullName>
    </recommendedName>
</protein>
<dbReference type="Gene3D" id="3.40.50.300">
    <property type="entry name" value="P-loop containing nucleotide triphosphate hydrolases"/>
    <property type="match status" value="1"/>
</dbReference>
<evidence type="ECO:0000313" key="6">
    <source>
        <dbReference type="Proteomes" id="UP001372338"/>
    </source>
</evidence>
<keyword evidence="2" id="KW-0175">Coiled coil</keyword>
<dbReference type="GO" id="GO:0006629">
    <property type="term" value="P:lipid metabolic process"/>
    <property type="evidence" value="ECO:0007669"/>
    <property type="project" value="InterPro"/>
</dbReference>
<dbReference type="AlphaFoldDB" id="A0AAN9IW79"/>
<dbReference type="GO" id="GO:0016787">
    <property type="term" value="F:hydrolase activity"/>
    <property type="evidence" value="ECO:0007669"/>
    <property type="project" value="UniProtKB-KW"/>
</dbReference>
<dbReference type="SUPFAM" id="SSF53474">
    <property type="entry name" value="alpha/beta-Hydrolases"/>
    <property type="match status" value="1"/>
</dbReference>
<dbReference type="EMBL" id="JAYWIO010000001">
    <property type="protein sequence ID" value="KAK7287311.1"/>
    <property type="molecule type" value="Genomic_DNA"/>
</dbReference>
<evidence type="ECO:0000256" key="2">
    <source>
        <dbReference type="SAM" id="Coils"/>
    </source>
</evidence>
<dbReference type="CDD" id="cd00882">
    <property type="entry name" value="Ras_like_GTPase"/>
    <property type="match status" value="1"/>
</dbReference>
<dbReference type="Gene3D" id="3.40.50.1820">
    <property type="entry name" value="alpha/beta hydrolase"/>
    <property type="match status" value="1"/>
</dbReference>
<evidence type="ECO:0000256" key="1">
    <source>
        <dbReference type="ARBA" id="ARBA00022801"/>
    </source>
</evidence>
<evidence type="ECO:0000256" key="3">
    <source>
        <dbReference type="SAM" id="Phobius"/>
    </source>
</evidence>
<dbReference type="InterPro" id="IPR027417">
    <property type="entry name" value="P-loop_NTPase"/>
</dbReference>
<feature type="domain" description="Fungal lipase-type" evidence="4">
    <location>
        <begin position="202"/>
        <end position="310"/>
    </location>
</feature>
<sequence length="1016" mass="112860">MDFIQSRVEPWIRDQRAKLFKVSWGPLQWRMKWPWTSHREQKKRIQEEYERRRKQLQDLCRALRADSVSDLQDLLCCMVLSECVYKRPAAEMIRAVNKFKADFGGQIVALERVQPSSDHVLHRYLLAEAGDTLFASFIGTKQYKDVIADANILQGAIFHEDSVEESDRGAVIESDKGENHNGKEYMWNPLGSRSKQLKSKSKPAAHRGFMARAKGIPALELYRLAQKKKRKLVLCGHSLGGAVAALATLAILRVIAASSPSKENDKVSVKCITFSQPPVGNAALKDYVIRKGWQHYFKSYCIPEDLVPRILSPAYFHHYNAQPQPMPSENDTNILLVTKHEQGAGKPKENDGEQLVLGVGPVQRSFWRLSRLVPLEGLRSQFSKLRERRISSVETTSVPDSLFSSLIDEEVVEPQSLEIQEGSDGISLKPFPDTEKHASEMVTDGNADTKSNTMIGDEGKWRRVPYLPSYVPFGQLYLLGNSSVESLSGAEYSKLTSVKSVIAELRERFQSHSMKSYRSRFQRIYDFCMSDNASSFLGVEQWQQFPHLQQYLGLAAEGTVELGHIVESPVIRTATSIVPLGWHDGPGKKNGEPLKVDITGFGLHLCTLVHAQVNGNWCSTTVESFPSAPNYSSNYGIQPELQNMRILVGAPLRSPPKHQTVLDSLIPAFTSVDSETSCGSAPIDKDNFIRPESLHNFLIFCTSDFTTVSKEVRVRTRRVRLVGLQGAGKTTLLKAILNKCKPNIGTNEAVVSEFDVQEGIADGLCYCDSAGINMQELNMETSRFRDELWLGIRDLSRKTDLIVLVHNLSHTIPRYGNSNGSQQRPVLSLFLDEAKSLGIPWVLAITNKFAVSAHHQKAAIDAVLKAYQASPNSTELINSCPYVMPSFAGATLSWDSTNADSNRMMGAQKLIFAPINFVTRPFQKKEIVLPIEGVNSLCQQIHRVLRNHEESSLQELARDSLMIELAREQAMSIDASRDAQAKAASLNSAAVGASVGAGLGIVLAIVMGAASALRKP</sequence>
<keyword evidence="6" id="KW-1185">Reference proteome</keyword>
<comment type="caution">
    <text evidence="5">The sequence shown here is derived from an EMBL/GenBank/DDBJ whole genome shotgun (WGS) entry which is preliminary data.</text>
</comment>
<keyword evidence="3" id="KW-0812">Transmembrane</keyword>
<proteinExistence type="predicted"/>
<accession>A0AAN9IW79</accession>
<gene>
    <name evidence="5" type="ORF">RIF29_00543</name>
</gene>
<evidence type="ECO:0000313" key="5">
    <source>
        <dbReference type="EMBL" id="KAK7287311.1"/>
    </source>
</evidence>
<name>A0AAN9IW79_CROPI</name>